<feature type="compositionally biased region" description="Basic and acidic residues" evidence="2">
    <location>
        <begin position="118"/>
        <end position="176"/>
    </location>
</feature>
<dbReference type="InterPro" id="IPR010285">
    <property type="entry name" value="DNA_helicase_pif1-like_DEAD"/>
</dbReference>
<feature type="compositionally biased region" description="Basic and acidic residues" evidence="2">
    <location>
        <begin position="81"/>
        <end position="96"/>
    </location>
</feature>
<reference evidence="6" key="1">
    <citation type="submission" date="2020-04" db="EMBL/GenBank/DDBJ databases">
        <authorList>
            <person name="Alioto T."/>
            <person name="Alioto T."/>
            <person name="Gomez Garrido J."/>
        </authorList>
    </citation>
    <scope>NUCLEOTIDE SEQUENCE</scope>
    <source>
        <strain evidence="6">A484AB</strain>
    </source>
</reference>
<evidence type="ECO:0000313" key="6">
    <source>
        <dbReference type="EMBL" id="CAB3986503.1"/>
    </source>
</evidence>
<feature type="domain" description="DUF6570" evidence="5">
    <location>
        <begin position="306"/>
        <end position="430"/>
    </location>
</feature>
<dbReference type="InterPro" id="IPR051055">
    <property type="entry name" value="PIF1_helicase"/>
</dbReference>
<dbReference type="Gene3D" id="3.40.50.300">
    <property type="entry name" value="P-loop containing nucleotide triphosphate hydrolases"/>
    <property type="match status" value="2"/>
</dbReference>
<dbReference type="Proteomes" id="UP001152795">
    <property type="component" value="Unassembled WGS sequence"/>
</dbReference>
<dbReference type="InterPro" id="IPR027417">
    <property type="entry name" value="P-loop_NTPase"/>
</dbReference>
<dbReference type="EMBL" id="CACRXK020001024">
    <property type="protein sequence ID" value="CAB3986503.1"/>
    <property type="molecule type" value="Genomic_DNA"/>
</dbReference>
<evidence type="ECO:0000256" key="1">
    <source>
        <dbReference type="RuleBase" id="RU363044"/>
    </source>
</evidence>
<dbReference type="EC" id="5.6.2.3" evidence="1"/>
<keyword evidence="1" id="KW-0233">DNA recombination</keyword>
<dbReference type="GO" id="GO:0005524">
    <property type="term" value="F:ATP binding"/>
    <property type="evidence" value="ECO:0007669"/>
    <property type="project" value="UniProtKB-KW"/>
</dbReference>
<keyword evidence="1 6" id="KW-0347">Helicase</keyword>
<organism evidence="6 7">
    <name type="scientific">Paramuricea clavata</name>
    <name type="common">Red gorgonian</name>
    <name type="synonym">Violescent sea-whip</name>
    <dbReference type="NCBI Taxonomy" id="317549"/>
    <lineage>
        <taxon>Eukaryota</taxon>
        <taxon>Metazoa</taxon>
        <taxon>Cnidaria</taxon>
        <taxon>Anthozoa</taxon>
        <taxon>Octocorallia</taxon>
        <taxon>Malacalcyonacea</taxon>
        <taxon>Plexauridae</taxon>
        <taxon>Paramuricea</taxon>
    </lineage>
</organism>
<dbReference type="GO" id="GO:0016787">
    <property type="term" value="F:hydrolase activity"/>
    <property type="evidence" value="ECO:0007669"/>
    <property type="project" value="UniProtKB-KW"/>
</dbReference>
<dbReference type="GO" id="GO:0000723">
    <property type="term" value="P:telomere maintenance"/>
    <property type="evidence" value="ECO:0007669"/>
    <property type="project" value="InterPro"/>
</dbReference>
<comment type="cofactor">
    <cofactor evidence="1">
        <name>Mg(2+)</name>
        <dbReference type="ChEBI" id="CHEBI:18420"/>
    </cofactor>
</comment>
<keyword evidence="1" id="KW-0067">ATP-binding</keyword>
<feature type="region of interest" description="Disordered" evidence="2">
    <location>
        <begin position="78"/>
        <end position="176"/>
    </location>
</feature>
<evidence type="ECO:0000259" key="3">
    <source>
        <dbReference type="Pfam" id="PF05970"/>
    </source>
</evidence>
<dbReference type="Gene3D" id="2.30.30.940">
    <property type="match status" value="1"/>
</dbReference>
<name>A0A7D9HN31_PARCT</name>
<dbReference type="PANTHER" id="PTHR47642">
    <property type="entry name" value="ATP-DEPENDENT DNA HELICASE"/>
    <property type="match status" value="1"/>
</dbReference>
<evidence type="ECO:0000259" key="5">
    <source>
        <dbReference type="Pfam" id="PF20209"/>
    </source>
</evidence>
<sequence length="1611" mass="184242">MLGYIVYVPLLLRMANDVEENPGPTVYDVVDPTKTICADFSQGNTKKFRQNAGNETPFEVKGVTVQLNCDITQISGLASSESEKEHVKQNRSELTESQKQSRLQNARKYKKAKQAAETQHEKQTTLKNARECQKAKRASETEHEKQTRLENAREYRKGKQASETEHEKQTRLENAREYRKAKRALETDHEKQTRLGNVRNYEKRKRGQETEIEKQTIVASANQNKRKRLCASTQIINQQYYLNKFDIEKDGSIHEQSWAKNNINKFSKSVEFFISQCTICQEAWPLNSKPRSPDCYICPRCARDTKSPRKFSLENAMIPSPVPTELQNLTQVEEVLIARALPIMRVYIKPGRQRGYSGHCVNLPQNVKELATSLPRYPKDLSVIIVKVKGKDNSFRDVAVRREKVHNALLWLVQNNPHYAKLQINEHALNSLPENGIPADLMTVETENEIIPNDDVMSDLGPPTEHPSEDIVYNNSTDMNSFLPVGEQQGQEIEAVRNQLSANEPMPWPTIESEPALNEYQISHLATMAFPTLFPDGKGDPTNQSILKDVPLQERIKHLLKFVEFTDGKWVYRFANHPRFSYWAFNMIHRKRILQQSGIFIKQNPGEAHLTIDELREMAASDNSTLLMSKVSRYIGNIAGTNVYWNKVREELKAIITNVGAPTLFFTFSSADMHWPELHALFGANTGNATSEERRQNVINNPHIVDWFFTQRLEKFVKHWLYDTLGAKWHWFRYEYQGRGSIHCHGTAKLHNDPGLCQLTQTALKGFLAQKFKNENDCSDTTEQDQDIEADEDMWIRPEDHPCLKSHHDIPEHEKQSDYVDLLNMVQRHTRCSTSYCLRKKSNETELKCRFHFPFDICPKTKLEFEKIHTSGDNEHYRAKIVTKRNDSRLNNHQQLQLQGWRANCDIQVVIDHYTCVEYLTKYAAKGEPRSPILKQAFNSIVQNVDSNTDPHRVIKKVVMKSLGERDYAAQETMHHLLSLKLHSSSFKVMPVSLNGSRRVRDTASIDEGESCTDYSLLDVYANREQYDSSQNIINMNFVQFATTYKVVNNELTKLPENIIPRIFPTYSPNPKGPNFGLYCKYQLLRYKPWRATQNNAWGDQEPTDEVLINCWHEFLQTPYGQSNVPDWFDKLQTVIESQEAEDEPEEQKTTREEWMILSDLNTPFDNSEQTPESTCDWHLDRANYSEQQIQEMPTWIKINKEEYTVDEQYDVVDINNIVKSHFADTSSEKEPLCLIINGVAGTGKSYLINAIRNLLQSKCAVTATTGKAAYNIRGVTVHSLLKLPIGSRGKKALTGQSLCRLQESVNNIGYIIIDEYSRLGQVTFGWIDKRCKQATGYNEKVFGGRSLILTGDPGQLPPVADKPLYHAKPSNAIGEQDSTRLFYSNEQVGNYNHEQLTKLEHPIAHINARHSSALAKKISSDDMSGLEPVVFLAKGARVMLTMNLWSSVGLCNGATGTVVDSIYQNNHQPPDLPIAVIVEFENYRGPVFNENQPLCIPIIPITVASQTEIGFHERQQLPLRLAWALTIHKSQGLTLPKAWIDIGKSERTAEVSYVAISRVKSLASCVIEPMTYERLTSLKSSANLQYRLEEENRLDQLAQATSSAFRTTNY</sequence>
<dbReference type="CDD" id="cd18809">
    <property type="entry name" value="SF1_C_RecD"/>
    <property type="match status" value="1"/>
</dbReference>
<feature type="domain" description="Helitron helicase-like" evidence="4">
    <location>
        <begin position="572"/>
        <end position="746"/>
    </location>
</feature>
<keyword evidence="1" id="KW-0234">DNA repair</keyword>
<dbReference type="Pfam" id="PF05970">
    <property type="entry name" value="PIF1"/>
    <property type="match status" value="1"/>
</dbReference>
<keyword evidence="1" id="KW-0227">DNA damage</keyword>
<comment type="similarity">
    <text evidence="1">Belongs to the helicase family.</text>
</comment>
<keyword evidence="1" id="KW-0547">Nucleotide-binding</keyword>
<dbReference type="PANTHER" id="PTHR47642:SF5">
    <property type="entry name" value="ATP-DEPENDENT DNA HELICASE"/>
    <property type="match status" value="1"/>
</dbReference>
<evidence type="ECO:0000313" key="7">
    <source>
        <dbReference type="Proteomes" id="UP001152795"/>
    </source>
</evidence>
<evidence type="ECO:0000259" key="4">
    <source>
        <dbReference type="Pfam" id="PF14214"/>
    </source>
</evidence>
<keyword evidence="1" id="KW-0378">Hydrolase</keyword>
<dbReference type="GO" id="GO:0006281">
    <property type="term" value="P:DNA repair"/>
    <property type="evidence" value="ECO:0007669"/>
    <property type="project" value="UniProtKB-KW"/>
</dbReference>
<dbReference type="InterPro" id="IPR025476">
    <property type="entry name" value="Helitron_helicase-like"/>
</dbReference>
<dbReference type="InterPro" id="IPR046700">
    <property type="entry name" value="DUF6570"/>
</dbReference>
<dbReference type="OrthoDB" id="6415621at2759"/>
<gene>
    <name evidence="6" type="ORF">PACLA_8A044914</name>
</gene>
<protein>
    <recommendedName>
        <fullName evidence="1">ATP-dependent DNA helicase</fullName>
        <ecNumber evidence="1">5.6.2.3</ecNumber>
    </recommendedName>
</protein>
<accession>A0A7D9HN31</accession>
<dbReference type="GO" id="GO:0006310">
    <property type="term" value="P:DNA recombination"/>
    <property type="evidence" value="ECO:0007669"/>
    <property type="project" value="UniProtKB-KW"/>
</dbReference>
<proteinExistence type="inferred from homology"/>
<keyword evidence="7" id="KW-1185">Reference proteome</keyword>
<dbReference type="Pfam" id="PF20209">
    <property type="entry name" value="DUF6570"/>
    <property type="match status" value="1"/>
</dbReference>
<feature type="domain" description="DNA helicase Pif1-like DEAD-box helicase" evidence="3">
    <location>
        <begin position="1224"/>
        <end position="1365"/>
    </location>
</feature>
<comment type="catalytic activity">
    <reaction evidence="1">
        <text>ATP + H2O = ADP + phosphate + H(+)</text>
        <dbReference type="Rhea" id="RHEA:13065"/>
        <dbReference type="ChEBI" id="CHEBI:15377"/>
        <dbReference type="ChEBI" id="CHEBI:15378"/>
        <dbReference type="ChEBI" id="CHEBI:30616"/>
        <dbReference type="ChEBI" id="CHEBI:43474"/>
        <dbReference type="ChEBI" id="CHEBI:456216"/>
        <dbReference type="EC" id="5.6.2.3"/>
    </reaction>
</comment>
<dbReference type="GO" id="GO:0043139">
    <property type="term" value="F:5'-3' DNA helicase activity"/>
    <property type="evidence" value="ECO:0007669"/>
    <property type="project" value="UniProtKB-EC"/>
</dbReference>
<comment type="caution">
    <text evidence="6">The sequence shown here is derived from an EMBL/GenBank/DDBJ whole genome shotgun (WGS) entry which is preliminary data.</text>
</comment>
<evidence type="ECO:0000256" key="2">
    <source>
        <dbReference type="SAM" id="MobiDB-lite"/>
    </source>
</evidence>
<dbReference type="SUPFAM" id="SSF52540">
    <property type="entry name" value="P-loop containing nucleoside triphosphate hydrolases"/>
    <property type="match status" value="2"/>
</dbReference>
<dbReference type="Pfam" id="PF14214">
    <property type="entry name" value="Helitron_like_N"/>
    <property type="match status" value="1"/>
</dbReference>